<accession>A0ACB9HBL1</accession>
<organism evidence="1 2">
    <name type="scientific">Smallanthus sonchifolius</name>
    <dbReference type="NCBI Taxonomy" id="185202"/>
    <lineage>
        <taxon>Eukaryota</taxon>
        <taxon>Viridiplantae</taxon>
        <taxon>Streptophyta</taxon>
        <taxon>Embryophyta</taxon>
        <taxon>Tracheophyta</taxon>
        <taxon>Spermatophyta</taxon>
        <taxon>Magnoliopsida</taxon>
        <taxon>eudicotyledons</taxon>
        <taxon>Gunneridae</taxon>
        <taxon>Pentapetalae</taxon>
        <taxon>asterids</taxon>
        <taxon>campanulids</taxon>
        <taxon>Asterales</taxon>
        <taxon>Asteraceae</taxon>
        <taxon>Asteroideae</taxon>
        <taxon>Heliantheae alliance</taxon>
        <taxon>Millerieae</taxon>
        <taxon>Smallanthus</taxon>
    </lineage>
</organism>
<evidence type="ECO:0000313" key="2">
    <source>
        <dbReference type="Proteomes" id="UP001056120"/>
    </source>
</evidence>
<gene>
    <name evidence="1" type="ORF">L1987_35739</name>
</gene>
<evidence type="ECO:0000313" key="1">
    <source>
        <dbReference type="EMBL" id="KAI3793125.1"/>
    </source>
</evidence>
<sequence>MILKLIKLFIKLSIIFFRNQKSLKKIEVILIPPSTQPHSPSLCNRSLSNYSSKQLRLLRNLSDLLET</sequence>
<dbReference type="EMBL" id="CM042029">
    <property type="protein sequence ID" value="KAI3793125.1"/>
    <property type="molecule type" value="Genomic_DNA"/>
</dbReference>
<dbReference type="Proteomes" id="UP001056120">
    <property type="component" value="Linkage Group LG12"/>
</dbReference>
<keyword evidence="2" id="KW-1185">Reference proteome</keyword>
<reference evidence="2" key="1">
    <citation type="journal article" date="2022" name="Mol. Ecol. Resour.">
        <title>The genomes of chicory, endive, great burdock and yacon provide insights into Asteraceae palaeo-polyploidization history and plant inulin production.</title>
        <authorList>
            <person name="Fan W."/>
            <person name="Wang S."/>
            <person name="Wang H."/>
            <person name="Wang A."/>
            <person name="Jiang F."/>
            <person name="Liu H."/>
            <person name="Zhao H."/>
            <person name="Xu D."/>
            <person name="Zhang Y."/>
        </authorList>
    </citation>
    <scope>NUCLEOTIDE SEQUENCE [LARGE SCALE GENOMIC DNA]</scope>
    <source>
        <strain evidence="2">cv. Yunnan</strain>
    </source>
</reference>
<proteinExistence type="predicted"/>
<name>A0ACB9HBL1_9ASTR</name>
<protein>
    <submittedName>
        <fullName evidence="1">Uncharacterized protein</fullName>
    </submittedName>
</protein>
<reference evidence="1 2" key="2">
    <citation type="journal article" date="2022" name="Mol. Ecol. Resour.">
        <title>The genomes of chicory, endive, great burdock and yacon provide insights into Asteraceae paleo-polyploidization history and plant inulin production.</title>
        <authorList>
            <person name="Fan W."/>
            <person name="Wang S."/>
            <person name="Wang H."/>
            <person name="Wang A."/>
            <person name="Jiang F."/>
            <person name="Liu H."/>
            <person name="Zhao H."/>
            <person name="Xu D."/>
            <person name="Zhang Y."/>
        </authorList>
    </citation>
    <scope>NUCLEOTIDE SEQUENCE [LARGE SCALE GENOMIC DNA]</scope>
    <source>
        <strain evidence="2">cv. Yunnan</strain>
        <tissue evidence="1">Leaves</tissue>
    </source>
</reference>
<comment type="caution">
    <text evidence="1">The sequence shown here is derived from an EMBL/GenBank/DDBJ whole genome shotgun (WGS) entry which is preliminary data.</text>
</comment>